<name>R7WDF7_AEGTA</name>
<sequence>MAGKEAVRTEILQQENKLVTTELEEIANWWELIGRSDKGGVRAGEIIIIAIKGASKIEVAHGVESMTRELGKKN</sequence>
<organism evidence="1">
    <name type="scientific">Aegilops tauschii</name>
    <name type="common">Tausch's goatgrass</name>
    <name type="synonym">Aegilops squarrosa</name>
    <dbReference type="NCBI Taxonomy" id="37682"/>
    <lineage>
        <taxon>Eukaryota</taxon>
        <taxon>Viridiplantae</taxon>
        <taxon>Streptophyta</taxon>
        <taxon>Embryophyta</taxon>
        <taxon>Tracheophyta</taxon>
        <taxon>Spermatophyta</taxon>
        <taxon>Magnoliopsida</taxon>
        <taxon>Liliopsida</taxon>
        <taxon>Poales</taxon>
        <taxon>Poaceae</taxon>
        <taxon>BOP clade</taxon>
        <taxon>Pooideae</taxon>
        <taxon>Triticodae</taxon>
        <taxon>Triticeae</taxon>
        <taxon>Triticinae</taxon>
        <taxon>Aegilops</taxon>
    </lineage>
</organism>
<reference evidence="1" key="1">
    <citation type="submission" date="2015-06" db="UniProtKB">
        <authorList>
            <consortium name="EnsemblPlants"/>
        </authorList>
    </citation>
    <scope>IDENTIFICATION</scope>
</reference>
<evidence type="ECO:0000313" key="1">
    <source>
        <dbReference type="EnsemblPlants" id="EMT17900"/>
    </source>
</evidence>
<proteinExistence type="predicted"/>
<accession>R7WDF7</accession>
<dbReference type="AlphaFoldDB" id="R7WDF7"/>
<dbReference type="EnsemblPlants" id="EMT17900">
    <property type="protein sequence ID" value="EMT17900"/>
    <property type="gene ID" value="F775_42720"/>
</dbReference>
<protein>
    <submittedName>
        <fullName evidence="1">Uncharacterized protein</fullName>
    </submittedName>
</protein>